<protein>
    <submittedName>
        <fullName evidence="2">Uncharacterized protein</fullName>
    </submittedName>
</protein>
<evidence type="ECO:0000313" key="2">
    <source>
        <dbReference type="EMBL" id="GBL47457.1"/>
    </source>
</evidence>
<gene>
    <name evidence="2" type="ORF">SFMTTN_3297</name>
</gene>
<dbReference type="EMBL" id="BGOW01000044">
    <property type="protein sequence ID" value="GBL47457.1"/>
    <property type="molecule type" value="Genomic_DNA"/>
</dbReference>
<dbReference type="Proteomes" id="UP000286806">
    <property type="component" value="Unassembled WGS sequence"/>
</dbReference>
<feature type="transmembrane region" description="Helical" evidence="1">
    <location>
        <begin position="40"/>
        <end position="58"/>
    </location>
</feature>
<keyword evidence="1" id="KW-0812">Transmembrane</keyword>
<keyword evidence="1" id="KW-1133">Transmembrane helix</keyword>
<comment type="caution">
    <text evidence="2">The sequence shown here is derived from an EMBL/GenBank/DDBJ whole genome shotgun (WGS) entry which is preliminary data.</text>
</comment>
<proteinExistence type="predicted"/>
<dbReference type="AlphaFoldDB" id="A0A401JHI1"/>
<keyword evidence="1" id="KW-0472">Membrane</keyword>
<evidence type="ECO:0000256" key="1">
    <source>
        <dbReference type="SAM" id="Phobius"/>
    </source>
</evidence>
<sequence>MFENDPASLIAIMPLPYTKYHWSAKIARAIVGFYLRHWQWVWSTIIAILGLYIAVLALK</sequence>
<keyword evidence="3" id="KW-1185">Reference proteome</keyword>
<reference evidence="2 3" key="1">
    <citation type="journal article" date="2019" name="Front. Microbiol.">
        <title>Genomes of Neutrophilic Sulfur-Oxidizing Chemolithoautotrophs Representing 9 Proteobacterial Species From 8 Genera.</title>
        <authorList>
            <person name="Watanabe T."/>
            <person name="Kojima H."/>
            <person name="Umezawa K."/>
            <person name="Hori C."/>
            <person name="Takasuka T.E."/>
            <person name="Kato Y."/>
            <person name="Fukui M."/>
        </authorList>
    </citation>
    <scope>NUCLEOTIDE SEQUENCE [LARGE SCALE GENOMIC DNA]</scope>
    <source>
        <strain evidence="2 3">TTN</strain>
    </source>
</reference>
<name>A0A401JHI1_9PROT</name>
<evidence type="ECO:0000313" key="3">
    <source>
        <dbReference type="Proteomes" id="UP000286806"/>
    </source>
</evidence>
<accession>A0A401JHI1</accession>
<organism evidence="2 3">
    <name type="scientific">Sulfuriferula multivorans</name>
    <dbReference type="NCBI Taxonomy" id="1559896"/>
    <lineage>
        <taxon>Bacteria</taxon>
        <taxon>Pseudomonadati</taxon>
        <taxon>Pseudomonadota</taxon>
        <taxon>Betaproteobacteria</taxon>
        <taxon>Nitrosomonadales</taxon>
        <taxon>Sulfuricellaceae</taxon>
        <taxon>Sulfuriferula</taxon>
    </lineage>
</organism>